<organism evidence="1">
    <name type="scientific">Lichtheimia ramosa</name>
    <dbReference type="NCBI Taxonomy" id="688394"/>
    <lineage>
        <taxon>Eukaryota</taxon>
        <taxon>Fungi</taxon>
        <taxon>Fungi incertae sedis</taxon>
        <taxon>Mucoromycota</taxon>
        <taxon>Mucoromycotina</taxon>
        <taxon>Mucoromycetes</taxon>
        <taxon>Mucorales</taxon>
        <taxon>Lichtheimiaceae</taxon>
        <taxon>Lichtheimia</taxon>
    </lineage>
</organism>
<proteinExistence type="predicted"/>
<sequence>MEDGFRPRLFNQCMDLTVRHLGIVGSAFGLYQDYAMTSWIWLLRICVRQGCWFDFGFLGGITVIQSVFGFRYQSLCQWIWLQVAPRLFNYLVDLAVVEGPLCIMKAGFRWHDLVIKTLVSPVEAFWMAFIHGSDKTLVLSKKWYIGVTEAAQYRMA</sequence>
<gene>
    <name evidence="1" type="ORF">LRAMOSA03518</name>
</gene>
<dbReference type="AlphaFoldDB" id="A0A077WVC9"/>
<name>A0A077WVC9_9FUNG</name>
<dbReference type="EMBL" id="LK023346">
    <property type="protein sequence ID" value="CDS11255.1"/>
    <property type="molecule type" value="Genomic_DNA"/>
</dbReference>
<accession>A0A077WVC9</accession>
<protein>
    <submittedName>
        <fullName evidence="1">Uncharacterized protein</fullName>
    </submittedName>
</protein>
<evidence type="ECO:0000313" key="1">
    <source>
        <dbReference type="EMBL" id="CDS11255.1"/>
    </source>
</evidence>
<reference evidence="1" key="1">
    <citation type="journal article" date="2014" name="Genome Announc.">
        <title>De novo whole-genome sequence and genome annotation of Lichtheimia ramosa.</title>
        <authorList>
            <person name="Linde J."/>
            <person name="Schwartze V."/>
            <person name="Binder U."/>
            <person name="Lass-Florl C."/>
            <person name="Voigt K."/>
            <person name="Horn F."/>
        </authorList>
    </citation>
    <scope>NUCLEOTIDE SEQUENCE</scope>
    <source>
        <strain evidence="1">JMRC FSU:6197</strain>
    </source>
</reference>